<feature type="compositionally biased region" description="Polar residues" evidence="1">
    <location>
        <begin position="40"/>
        <end position="58"/>
    </location>
</feature>
<proteinExistence type="predicted"/>
<keyword evidence="3" id="KW-1185">Reference proteome</keyword>
<name>A0A9W6YM55_9STRA</name>
<feature type="region of interest" description="Disordered" evidence="1">
    <location>
        <begin position="1"/>
        <end position="72"/>
    </location>
</feature>
<protein>
    <submittedName>
        <fullName evidence="2">Unnamed protein product</fullName>
    </submittedName>
</protein>
<dbReference type="AlphaFoldDB" id="A0A9W6YM55"/>
<sequence>MSDGEDPTKHSTPVDYDSQAVDYEPSSDEDASGSEEDAKTSTTSKPPSPVRSFSQRTLQCRADQEKRVPLSSRRLRHMEAQTKHFLTKTMDDTHIRLVKNLTTAYDIFQAICKKYEGATFHGDPYFILHFLMETKYEEGSNVNELFLVLEDAMRAASKATESVLTDGQSLSTCSTLCQRPGRMTCAFGKVIGTTAKNPAMIFGNVAGCKRTFGMALSRRELSCQRTLSFVVGTPTGPTLTSDVAPAPLVDVDPGRQAVEVGPTAVVAVTTVTTARDISSLVVTKVGTISLAAKTHASLLPQWSNQSHPQSA</sequence>
<dbReference type="Pfam" id="PF14223">
    <property type="entry name" value="Retrotran_gag_2"/>
    <property type="match status" value="1"/>
</dbReference>
<dbReference type="EMBL" id="BSXT01018865">
    <property type="protein sequence ID" value="GMG15078.1"/>
    <property type="molecule type" value="Genomic_DNA"/>
</dbReference>
<accession>A0A9W6YM55</accession>
<evidence type="ECO:0000313" key="3">
    <source>
        <dbReference type="Proteomes" id="UP001165121"/>
    </source>
</evidence>
<feature type="compositionally biased region" description="Acidic residues" evidence="1">
    <location>
        <begin position="25"/>
        <end position="35"/>
    </location>
</feature>
<evidence type="ECO:0000313" key="2">
    <source>
        <dbReference type="EMBL" id="GMG15078.1"/>
    </source>
</evidence>
<comment type="caution">
    <text evidence="2">The sequence shown here is derived from an EMBL/GenBank/DDBJ whole genome shotgun (WGS) entry which is preliminary data.</text>
</comment>
<organism evidence="2 3">
    <name type="scientific">Phytophthora fragariaefolia</name>
    <dbReference type="NCBI Taxonomy" id="1490495"/>
    <lineage>
        <taxon>Eukaryota</taxon>
        <taxon>Sar</taxon>
        <taxon>Stramenopiles</taxon>
        <taxon>Oomycota</taxon>
        <taxon>Peronosporomycetes</taxon>
        <taxon>Peronosporales</taxon>
        <taxon>Peronosporaceae</taxon>
        <taxon>Phytophthora</taxon>
    </lineage>
</organism>
<gene>
    <name evidence="2" type="ORF">Pfra01_002933300</name>
</gene>
<dbReference type="OrthoDB" id="126665at2759"/>
<evidence type="ECO:0000256" key="1">
    <source>
        <dbReference type="SAM" id="MobiDB-lite"/>
    </source>
</evidence>
<dbReference type="Proteomes" id="UP001165121">
    <property type="component" value="Unassembled WGS sequence"/>
</dbReference>
<reference evidence="2" key="1">
    <citation type="submission" date="2023-04" db="EMBL/GenBank/DDBJ databases">
        <title>Phytophthora fragariaefolia NBRC 109709.</title>
        <authorList>
            <person name="Ichikawa N."/>
            <person name="Sato H."/>
            <person name="Tonouchi N."/>
        </authorList>
    </citation>
    <scope>NUCLEOTIDE SEQUENCE</scope>
    <source>
        <strain evidence="2">NBRC 109709</strain>
    </source>
</reference>